<gene>
    <name evidence="2" type="ORF">P154DRAFT_519076</name>
</gene>
<reference evidence="2" key="1">
    <citation type="journal article" date="2020" name="Stud. Mycol.">
        <title>101 Dothideomycetes genomes: a test case for predicting lifestyles and emergence of pathogens.</title>
        <authorList>
            <person name="Haridas S."/>
            <person name="Albert R."/>
            <person name="Binder M."/>
            <person name="Bloem J."/>
            <person name="Labutti K."/>
            <person name="Salamov A."/>
            <person name="Andreopoulos B."/>
            <person name="Baker S."/>
            <person name="Barry K."/>
            <person name="Bills G."/>
            <person name="Bluhm B."/>
            <person name="Cannon C."/>
            <person name="Castanera R."/>
            <person name="Culley D."/>
            <person name="Daum C."/>
            <person name="Ezra D."/>
            <person name="Gonzalez J."/>
            <person name="Henrissat B."/>
            <person name="Kuo A."/>
            <person name="Liang C."/>
            <person name="Lipzen A."/>
            <person name="Lutzoni F."/>
            <person name="Magnuson J."/>
            <person name="Mondo S."/>
            <person name="Nolan M."/>
            <person name="Ohm R."/>
            <person name="Pangilinan J."/>
            <person name="Park H.-J."/>
            <person name="Ramirez L."/>
            <person name="Alfaro M."/>
            <person name="Sun H."/>
            <person name="Tritt A."/>
            <person name="Yoshinaga Y."/>
            <person name="Zwiers L.-H."/>
            <person name="Turgeon B."/>
            <person name="Goodwin S."/>
            <person name="Spatafora J."/>
            <person name="Crous P."/>
            <person name="Grigoriev I."/>
        </authorList>
    </citation>
    <scope>NUCLEOTIDE SEQUENCE</scope>
    <source>
        <strain evidence="2">CBS 123094</strain>
    </source>
</reference>
<feature type="region of interest" description="Disordered" evidence="1">
    <location>
        <begin position="1"/>
        <end position="45"/>
    </location>
</feature>
<evidence type="ECO:0000313" key="2">
    <source>
        <dbReference type="EMBL" id="KAF2004569.1"/>
    </source>
</evidence>
<evidence type="ECO:0000313" key="3">
    <source>
        <dbReference type="Proteomes" id="UP000799779"/>
    </source>
</evidence>
<dbReference type="GO" id="GO:0016740">
    <property type="term" value="F:transferase activity"/>
    <property type="evidence" value="ECO:0007669"/>
    <property type="project" value="UniProtKB-KW"/>
</dbReference>
<dbReference type="EMBL" id="ML977566">
    <property type="protein sequence ID" value="KAF2004569.1"/>
    <property type="molecule type" value="Genomic_DNA"/>
</dbReference>
<feature type="region of interest" description="Disordered" evidence="1">
    <location>
        <begin position="71"/>
        <end position="116"/>
    </location>
</feature>
<feature type="compositionally biased region" description="Pro residues" evidence="1">
    <location>
        <begin position="315"/>
        <end position="324"/>
    </location>
</feature>
<proteinExistence type="predicted"/>
<dbReference type="AlphaFoldDB" id="A0A6A5WV14"/>
<feature type="compositionally biased region" description="Basic and acidic residues" evidence="1">
    <location>
        <begin position="28"/>
        <end position="38"/>
    </location>
</feature>
<sequence length="501" mass="54140">MAIRSMSSEAEEERRSEQGDASTSLHLRHLDSQHERPRPNYLDGDEISNADLYAMTPPAYALSVADNEVSLDAESMHEEKRPISPVPSSPSTLRAESDTGSHTPPEEQPPPLPARPTVLAAYSSHAPVYISSLATEAALAHVRRCSLLPNRPAVWLVKKKDLALSPLAAAVLVKEGLIRYKDLEPISQSAGIKRDPSDPLSGILFATYDTVGDIMLGLVQGPMEASRQITPALIRLERKRNEGQQQQQQQQQEEEEVEGGGGEPRPILHEASPLLAPHPPPINGPRGAENPHPTHPEPPVPNPTSWEPKVQPSNEPKPSPPSAPRTPNAGKQIATETGKGLGRIVGASLKAPMTFSHAITRGFHNIPKLYGEEVREHENITGMSSGLAVSAKGFGHGLGDGLRDFFVKPIEGAREDGSKGFIKGVGKGIGNVVCKPAAGAVGLVGYSFVGLYKEIEKLGKGNNSAEELYIWQGETERGQATDEERLDIVKRWCQALSRLRL</sequence>
<accession>A0A6A5WV14</accession>
<dbReference type="Proteomes" id="UP000799779">
    <property type="component" value="Unassembled WGS sequence"/>
</dbReference>
<protein>
    <submittedName>
        <fullName evidence="2">Glycosyltransferase family 1 protein</fullName>
    </submittedName>
</protein>
<keyword evidence="3" id="KW-1185">Reference proteome</keyword>
<evidence type="ECO:0000256" key="1">
    <source>
        <dbReference type="SAM" id="MobiDB-lite"/>
    </source>
</evidence>
<dbReference type="OrthoDB" id="428159at2759"/>
<name>A0A6A5WV14_9PLEO</name>
<organism evidence="2 3">
    <name type="scientific">Amniculicola lignicola CBS 123094</name>
    <dbReference type="NCBI Taxonomy" id="1392246"/>
    <lineage>
        <taxon>Eukaryota</taxon>
        <taxon>Fungi</taxon>
        <taxon>Dikarya</taxon>
        <taxon>Ascomycota</taxon>
        <taxon>Pezizomycotina</taxon>
        <taxon>Dothideomycetes</taxon>
        <taxon>Pleosporomycetidae</taxon>
        <taxon>Pleosporales</taxon>
        <taxon>Amniculicolaceae</taxon>
        <taxon>Amniculicola</taxon>
    </lineage>
</organism>
<feature type="compositionally biased region" description="Polar residues" evidence="1">
    <location>
        <begin position="89"/>
        <end position="102"/>
    </location>
</feature>
<feature type="region of interest" description="Disordered" evidence="1">
    <location>
        <begin position="240"/>
        <end position="333"/>
    </location>
</feature>
<keyword evidence="2" id="KW-0808">Transferase</keyword>